<organism evidence="2 3">
    <name type="scientific">Helianthus annuus</name>
    <name type="common">Common sunflower</name>
    <dbReference type="NCBI Taxonomy" id="4232"/>
    <lineage>
        <taxon>Eukaryota</taxon>
        <taxon>Viridiplantae</taxon>
        <taxon>Streptophyta</taxon>
        <taxon>Embryophyta</taxon>
        <taxon>Tracheophyta</taxon>
        <taxon>Spermatophyta</taxon>
        <taxon>Magnoliopsida</taxon>
        <taxon>eudicotyledons</taxon>
        <taxon>Gunneridae</taxon>
        <taxon>Pentapetalae</taxon>
        <taxon>asterids</taxon>
        <taxon>campanulids</taxon>
        <taxon>Asterales</taxon>
        <taxon>Asteraceae</taxon>
        <taxon>Asteroideae</taxon>
        <taxon>Heliantheae alliance</taxon>
        <taxon>Heliantheae</taxon>
        <taxon>Helianthus</taxon>
    </lineage>
</organism>
<evidence type="ECO:0000313" key="3">
    <source>
        <dbReference type="Proteomes" id="UP000215914"/>
    </source>
</evidence>
<protein>
    <submittedName>
        <fullName evidence="2">Myb/SANT-like domain-containing protein</fullName>
    </submittedName>
</protein>
<dbReference type="Proteomes" id="UP000215914">
    <property type="component" value="Unassembled WGS sequence"/>
</dbReference>
<dbReference type="PANTHER" id="PTHR46929:SF4">
    <property type="entry name" value="MYB_SANT-LIKE DOMAIN-CONTAINING PROTEIN"/>
    <property type="match status" value="1"/>
</dbReference>
<name>A0A9K3HGM2_HELAN</name>
<proteinExistence type="predicted"/>
<accession>A0A9K3HGM2</accession>
<evidence type="ECO:0000313" key="2">
    <source>
        <dbReference type="EMBL" id="KAF5777987.1"/>
    </source>
</evidence>
<dbReference type="Gramene" id="mRNA:HanXRQr2_Chr12g0542221">
    <property type="protein sequence ID" value="mRNA:HanXRQr2_Chr12g0542221"/>
    <property type="gene ID" value="HanXRQr2_Chr12g0542221"/>
</dbReference>
<reference evidence="2" key="2">
    <citation type="submission" date="2020-06" db="EMBL/GenBank/DDBJ databases">
        <title>Helianthus annuus Genome sequencing and assembly Release 2.</title>
        <authorList>
            <person name="Gouzy J."/>
            <person name="Langlade N."/>
            <person name="Munos S."/>
        </authorList>
    </citation>
    <scope>NUCLEOTIDE SEQUENCE</scope>
    <source>
        <tissue evidence="2">Leaves</tissue>
    </source>
</reference>
<feature type="domain" description="Myb/SANT-like" evidence="1">
    <location>
        <begin position="17"/>
        <end position="118"/>
    </location>
</feature>
<evidence type="ECO:0000259" key="1">
    <source>
        <dbReference type="Pfam" id="PF12776"/>
    </source>
</evidence>
<dbReference type="AlphaFoldDB" id="A0A9K3HGM2"/>
<sequence length="148" mass="17231">MIKLEVSGNTSKKEQLKWTEIMDNAFIQAMITQQDKGNRINGTFTTQAYANMIEELTTKLPRDIIKMEITKNHLRNRLKTLKIRFSQWYDMFRGTSLSGFSWNPDTQLIEAEDEVWNKLIEVIKTRGCIIEDKKSVKLQRTISAICKG</sequence>
<reference evidence="2" key="1">
    <citation type="journal article" date="2017" name="Nature">
        <title>The sunflower genome provides insights into oil metabolism, flowering and Asterid evolution.</title>
        <authorList>
            <person name="Badouin H."/>
            <person name="Gouzy J."/>
            <person name="Grassa C.J."/>
            <person name="Murat F."/>
            <person name="Staton S.E."/>
            <person name="Cottret L."/>
            <person name="Lelandais-Briere C."/>
            <person name="Owens G.L."/>
            <person name="Carrere S."/>
            <person name="Mayjonade B."/>
            <person name="Legrand L."/>
            <person name="Gill N."/>
            <person name="Kane N.C."/>
            <person name="Bowers J.E."/>
            <person name="Hubner S."/>
            <person name="Bellec A."/>
            <person name="Berard A."/>
            <person name="Berges H."/>
            <person name="Blanchet N."/>
            <person name="Boniface M.C."/>
            <person name="Brunel D."/>
            <person name="Catrice O."/>
            <person name="Chaidir N."/>
            <person name="Claudel C."/>
            <person name="Donnadieu C."/>
            <person name="Faraut T."/>
            <person name="Fievet G."/>
            <person name="Helmstetter N."/>
            <person name="King M."/>
            <person name="Knapp S.J."/>
            <person name="Lai Z."/>
            <person name="Le Paslier M.C."/>
            <person name="Lippi Y."/>
            <person name="Lorenzon L."/>
            <person name="Mandel J.R."/>
            <person name="Marage G."/>
            <person name="Marchand G."/>
            <person name="Marquand E."/>
            <person name="Bret-Mestries E."/>
            <person name="Morien E."/>
            <person name="Nambeesan S."/>
            <person name="Nguyen T."/>
            <person name="Pegot-Espagnet P."/>
            <person name="Pouilly N."/>
            <person name="Raftis F."/>
            <person name="Sallet E."/>
            <person name="Schiex T."/>
            <person name="Thomas J."/>
            <person name="Vandecasteele C."/>
            <person name="Vares D."/>
            <person name="Vear F."/>
            <person name="Vautrin S."/>
            <person name="Crespi M."/>
            <person name="Mangin B."/>
            <person name="Burke J.M."/>
            <person name="Salse J."/>
            <person name="Munos S."/>
            <person name="Vincourt P."/>
            <person name="Rieseberg L.H."/>
            <person name="Langlade N.B."/>
        </authorList>
    </citation>
    <scope>NUCLEOTIDE SEQUENCE</scope>
    <source>
        <tissue evidence="2">Leaves</tissue>
    </source>
</reference>
<gene>
    <name evidence="2" type="ORF">HanXRQr2_Chr12g0542221</name>
</gene>
<dbReference type="EMBL" id="MNCJ02000327">
    <property type="protein sequence ID" value="KAF5777987.1"/>
    <property type="molecule type" value="Genomic_DNA"/>
</dbReference>
<dbReference type="PANTHER" id="PTHR46929">
    <property type="entry name" value="EXPRESSED PROTEIN"/>
    <property type="match status" value="1"/>
</dbReference>
<dbReference type="Pfam" id="PF12776">
    <property type="entry name" value="Myb_DNA-bind_3"/>
    <property type="match status" value="1"/>
</dbReference>
<comment type="caution">
    <text evidence="2">The sequence shown here is derived from an EMBL/GenBank/DDBJ whole genome shotgun (WGS) entry which is preliminary data.</text>
</comment>
<dbReference type="InterPro" id="IPR024752">
    <property type="entry name" value="Myb/SANT-like_dom"/>
</dbReference>
<keyword evidence="3" id="KW-1185">Reference proteome</keyword>